<evidence type="ECO:0000256" key="1">
    <source>
        <dbReference type="SAM" id="SignalP"/>
    </source>
</evidence>
<dbReference type="Proteomes" id="UP001443914">
    <property type="component" value="Unassembled WGS sequence"/>
</dbReference>
<accession>A0AAW1HY05</accession>
<comment type="caution">
    <text evidence="2">The sequence shown here is derived from an EMBL/GenBank/DDBJ whole genome shotgun (WGS) entry which is preliminary data.</text>
</comment>
<organism evidence="2 3">
    <name type="scientific">Saponaria officinalis</name>
    <name type="common">Common soapwort</name>
    <name type="synonym">Lychnis saponaria</name>
    <dbReference type="NCBI Taxonomy" id="3572"/>
    <lineage>
        <taxon>Eukaryota</taxon>
        <taxon>Viridiplantae</taxon>
        <taxon>Streptophyta</taxon>
        <taxon>Embryophyta</taxon>
        <taxon>Tracheophyta</taxon>
        <taxon>Spermatophyta</taxon>
        <taxon>Magnoliopsida</taxon>
        <taxon>eudicotyledons</taxon>
        <taxon>Gunneridae</taxon>
        <taxon>Pentapetalae</taxon>
        <taxon>Caryophyllales</taxon>
        <taxon>Caryophyllaceae</taxon>
        <taxon>Caryophylleae</taxon>
        <taxon>Saponaria</taxon>
    </lineage>
</organism>
<dbReference type="EMBL" id="JBDFQZ010000010">
    <property type="protein sequence ID" value="KAK9681590.1"/>
    <property type="molecule type" value="Genomic_DNA"/>
</dbReference>
<gene>
    <name evidence="2" type="ORF">RND81_10G013300</name>
</gene>
<proteinExistence type="predicted"/>
<reference evidence="2" key="1">
    <citation type="submission" date="2024-03" db="EMBL/GenBank/DDBJ databases">
        <title>WGS assembly of Saponaria officinalis var. Norfolk2.</title>
        <authorList>
            <person name="Jenkins J."/>
            <person name="Shu S."/>
            <person name="Grimwood J."/>
            <person name="Barry K."/>
            <person name="Goodstein D."/>
            <person name="Schmutz J."/>
            <person name="Leebens-Mack J."/>
            <person name="Osbourn A."/>
        </authorList>
    </citation>
    <scope>NUCLEOTIDE SEQUENCE [LARGE SCALE GENOMIC DNA]</scope>
    <source>
        <strain evidence="2">JIC</strain>
    </source>
</reference>
<evidence type="ECO:0000313" key="2">
    <source>
        <dbReference type="EMBL" id="KAK9681590.1"/>
    </source>
</evidence>
<evidence type="ECO:0008006" key="4">
    <source>
        <dbReference type="Google" id="ProtNLM"/>
    </source>
</evidence>
<feature type="signal peptide" evidence="1">
    <location>
        <begin position="1"/>
        <end position="29"/>
    </location>
</feature>
<keyword evidence="1" id="KW-0732">Signal</keyword>
<protein>
    <recommendedName>
        <fullName evidence="4">Secreted protein</fullName>
    </recommendedName>
</protein>
<keyword evidence="3" id="KW-1185">Reference proteome</keyword>
<name>A0AAW1HY05_SAPOF</name>
<dbReference type="AlphaFoldDB" id="A0AAW1HY05"/>
<sequence>MPFSKMSPSLCSLLFSFLFFLCITRHTLSPPTYPPTEQSSLLLPVNPVHHREHLIGTVLSISNSKIEGSCHCYVPLMLFCQIAIVASCQISVCQIHQKQS</sequence>
<feature type="chain" id="PRO_5043362725" description="Secreted protein" evidence="1">
    <location>
        <begin position="30"/>
        <end position="100"/>
    </location>
</feature>
<evidence type="ECO:0000313" key="3">
    <source>
        <dbReference type="Proteomes" id="UP001443914"/>
    </source>
</evidence>